<sequence>MKCVFDSKRIEMGNRIRTLRKRRVGSQSEFAEKLDVSVITISRIENGMTKIDAELLIKMSEVLQVPVNIILGIGQQEYFV</sequence>
<organism evidence="3 4">
    <name type="scientific">Blautia intestinihominis</name>
    <dbReference type="NCBI Taxonomy" id="3133152"/>
    <lineage>
        <taxon>Bacteria</taxon>
        <taxon>Bacillati</taxon>
        <taxon>Bacillota</taxon>
        <taxon>Clostridia</taxon>
        <taxon>Lachnospirales</taxon>
        <taxon>Lachnospiraceae</taxon>
        <taxon>Blautia</taxon>
    </lineage>
</organism>
<dbReference type="PANTHER" id="PTHR46558:SF4">
    <property type="entry name" value="DNA-BIDING PHAGE PROTEIN"/>
    <property type="match status" value="1"/>
</dbReference>
<evidence type="ECO:0000259" key="2">
    <source>
        <dbReference type="PROSITE" id="PS50943"/>
    </source>
</evidence>
<dbReference type="InterPro" id="IPR001387">
    <property type="entry name" value="Cro/C1-type_HTH"/>
</dbReference>
<reference evidence="3 4" key="1">
    <citation type="submission" date="2024-03" db="EMBL/GenBank/DDBJ databases">
        <title>Human intestinal bacterial collection.</title>
        <authorList>
            <person name="Pauvert C."/>
            <person name="Hitch T.C.A."/>
            <person name="Clavel T."/>
        </authorList>
    </citation>
    <scope>NUCLEOTIDE SEQUENCE [LARGE SCALE GENOMIC DNA]</scope>
    <source>
        <strain evidence="3 4">CLA-AA-H95</strain>
    </source>
</reference>
<dbReference type="EMBL" id="JBBMEI010000013">
    <property type="protein sequence ID" value="MEQ2357865.1"/>
    <property type="molecule type" value="Genomic_DNA"/>
</dbReference>
<dbReference type="SUPFAM" id="SSF47413">
    <property type="entry name" value="lambda repressor-like DNA-binding domains"/>
    <property type="match status" value="1"/>
</dbReference>
<name>A0ABV1AI87_9FIRM</name>
<keyword evidence="1" id="KW-0238">DNA-binding</keyword>
<protein>
    <submittedName>
        <fullName evidence="3">Helix-turn-helix transcriptional regulator</fullName>
    </submittedName>
</protein>
<evidence type="ECO:0000313" key="4">
    <source>
        <dbReference type="Proteomes" id="UP001446032"/>
    </source>
</evidence>
<evidence type="ECO:0000313" key="3">
    <source>
        <dbReference type="EMBL" id="MEQ2357865.1"/>
    </source>
</evidence>
<dbReference type="RefSeq" id="WP_022214323.1">
    <property type="nucleotide sequence ID" value="NZ_JBBMEI010000013.1"/>
</dbReference>
<gene>
    <name evidence="3" type="ORF">WMO75_05830</name>
</gene>
<dbReference type="Pfam" id="PF01381">
    <property type="entry name" value="HTH_3"/>
    <property type="match status" value="1"/>
</dbReference>
<dbReference type="PANTHER" id="PTHR46558">
    <property type="entry name" value="TRACRIPTIONAL REGULATORY PROTEIN-RELATED-RELATED"/>
    <property type="match status" value="1"/>
</dbReference>
<dbReference type="CDD" id="cd00093">
    <property type="entry name" value="HTH_XRE"/>
    <property type="match status" value="1"/>
</dbReference>
<comment type="caution">
    <text evidence="3">The sequence shown here is derived from an EMBL/GenBank/DDBJ whole genome shotgun (WGS) entry which is preliminary data.</text>
</comment>
<dbReference type="Gene3D" id="1.10.260.40">
    <property type="entry name" value="lambda repressor-like DNA-binding domains"/>
    <property type="match status" value="1"/>
</dbReference>
<evidence type="ECO:0000256" key="1">
    <source>
        <dbReference type="ARBA" id="ARBA00023125"/>
    </source>
</evidence>
<keyword evidence="4" id="KW-1185">Reference proteome</keyword>
<proteinExistence type="predicted"/>
<dbReference type="Proteomes" id="UP001446032">
    <property type="component" value="Unassembled WGS sequence"/>
</dbReference>
<accession>A0ABV1AI87</accession>
<dbReference type="PROSITE" id="PS50943">
    <property type="entry name" value="HTH_CROC1"/>
    <property type="match status" value="1"/>
</dbReference>
<dbReference type="InterPro" id="IPR010982">
    <property type="entry name" value="Lambda_DNA-bd_dom_sf"/>
</dbReference>
<dbReference type="SMART" id="SM00530">
    <property type="entry name" value="HTH_XRE"/>
    <property type="match status" value="1"/>
</dbReference>
<feature type="domain" description="HTH cro/C1-type" evidence="2">
    <location>
        <begin position="16"/>
        <end position="70"/>
    </location>
</feature>